<dbReference type="Proteomes" id="UP000043699">
    <property type="component" value="Unassembled WGS sequence"/>
</dbReference>
<organism evidence="1 2">
    <name type="scientific">Planococcus massiliensis</name>
    <dbReference type="NCBI Taxonomy" id="1499687"/>
    <lineage>
        <taxon>Bacteria</taxon>
        <taxon>Bacillati</taxon>
        <taxon>Bacillota</taxon>
        <taxon>Bacilli</taxon>
        <taxon>Bacillales</taxon>
        <taxon>Caryophanaceae</taxon>
        <taxon>Planococcus</taxon>
    </lineage>
</organism>
<keyword evidence="2" id="KW-1185">Reference proteome</keyword>
<accession>A0A098EMY2</accession>
<evidence type="ECO:0000313" key="1">
    <source>
        <dbReference type="EMBL" id="CEG23152.1"/>
    </source>
</evidence>
<gene>
    <name evidence="1" type="ORF">BN1080_02096</name>
</gene>
<name>A0A098EMY2_9BACL</name>
<dbReference type="AlphaFoldDB" id="A0A098EMY2"/>
<proteinExistence type="predicted"/>
<reference evidence="1 2" key="1">
    <citation type="submission" date="2014-09" db="EMBL/GenBank/DDBJ databases">
        <authorList>
            <person name="Urmite Genomes Urmite Genomes"/>
        </authorList>
    </citation>
    <scope>NUCLEOTIDE SEQUENCE [LARGE SCALE GENOMIC DNA]</scope>
    <source>
        <strain evidence="1 2">ES2</strain>
    </source>
</reference>
<dbReference type="STRING" id="1499687.BN1080_02096"/>
<sequence>MNILLILCFLLVALVCFASGMATGEFITSEEARRKRKENSNG</sequence>
<dbReference type="RefSeq" id="WP_267882915.1">
    <property type="nucleotide sequence ID" value="NZ_CCXS01000001.1"/>
</dbReference>
<evidence type="ECO:0000313" key="2">
    <source>
        <dbReference type="Proteomes" id="UP000043699"/>
    </source>
</evidence>
<protein>
    <submittedName>
        <fullName evidence="1">Uncharacterized protein</fullName>
    </submittedName>
</protein>
<dbReference type="EMBL" id="CCXS01000001">
    <property type="protein sequence ID" value="CEG23152.1"/>
    <property type="molecule type" value="Genomic_DNA"/>
</dbReference>